<protein>
    <submittedName>
        <fullName evidence="1">Uncharacterized protein</fullName>
    </submittedName>
</protein>
<reference evidence="1 2" key="1">
    <citation type="journal article" date="2022" name="G3 (Bethesda)">
        <title>Whole-genome sequence and methylome profiling of the almond [Prunus dulcis (Mill.) D.A. Webb] cultivar 'Nonpareil'.</title>
        <authorList>
            <person name="D'Amico-Willman K.M."/>
            <person name="Ouma W.Z."/>
            <person name="Meulia T."/>
            <person name="Sideli G.M."/>
            <person name="Gradziel T.M."/>
            <person name="Fresnedo-Ramirez J."/>
        </authorList>
    </citation>
    <scope>NUCLEOTIDE SEQUENCE [LARGE SCALE GENOMIC DNA]</scope>
    <source>
        <strain evidence="1">Clone GOH B32 T37-40</strain>
    </source>
</reference>
<name>A0AAD4ZM97_PRUDU</name>
<dbReference type="AlphaFoldDB" id="A0AAD4ZM97"/>
<comment type="caution">
    <text evidence="1">The sequence shown here is derived from an EMBL/GenBank/DDBJ whole genome shotgun (WGS) entry which is preliminary data.</text>
</comment>
<keyword evidence="2" id="KW-1185">Reference proteome</keyword>
<organism evidence="1 2">
    <name type="scientific">Prunus dulcis</name>
    <name type="common">Almond</name>
    <name type="synonym">Amygdalus dulcis</name>
    <dbReference type="NCBI Taxonomy" id="3755"/>
    <lineage>
        <taxon>Eukaryota</taxon>
        <taxon>Viridiplantae</taxon>
        <taxon>Streptophyta</taxon>
        <taxon>Embryophyta</taxon>
        <taxon>Tracheophyta</taxon>
        <taxon>Spermatophyta</taxon>
        <taxon>Magnoliopsida</taxon>
        <taxon>eudicotyledons</taxon>
        <taxon>Gunneridae</taxon>
        <taxon>Pentapetalae</taxon>
        <taxon>rosids</taxon>
        <taxon>fabids</taxon>
        <taxon>Rosales</taxon>
        <taxon>Rosaceae</taxon>
        <taxon>Amygdaloideae</taxon>
        <taxon>Amygdaleae</taxon>
        <taxon>Prunus</taxon>
    </lineage>
</organism>
<sequence length="168" mass="18914">MSTHTATDMRWNKEKRVNDDVMRHSADGEAWKEFDGHSPSLLLIPEMLDWDLPLTDSIHMGFCSPVFAFTPGMEGEVPHWLGDHLLVNKSAFFGVFMFTSRFVRPLNGQNCSFFSLKGTEVAIRGFDGLEIALRALFCLSRTLHGFAEVSTFVKTQTLLVLAFAEPNL</sequence>
<evidence type="ECO:0000313" key="2">
    <source>
        <dbReference type="Proteomes" id="UP001054821"/>
    </source>
</evidence>
<dbReference type="Proteomes" id="UP001054821">
    <property type="component" value="Chromosome 1"/>
</dbReference>
<gene>
    <name evidence="1" type="ORF">L3X38_003590</name>
</gene>
<proteinExistence type="predicted"/>
<accession>A0AAD4ZM97</accession>
<dbReference type="EMBL" id="JAJFAZ020000001">
    <property type="protein sequence ID" value="KAI5350699.1"/>
    <property type="molecule type" value="Genomic_DNA"/>
</dbReference>
<evidence type="ECO:0000313" key="1">
    <source>
        <dbReference type="EMBL" id="KAI5350699.1"/>
    </source>
</evidence>